<dbReference type="GO" id="GO:0019748">
    <property type="term" value="P:secondary metabolic process"/>
    <property type="evidence" value="ECO:0007669"/>
    <property type="project" value="TreeGrafter"/>
</dbReference>
<dbReference type="Proteomes" id="UP000002668">
    <property type="component" value="Genome"/>
</dbReference>
<dbReference type="InterPro" id="IPR032465">
    <property type="entry name" value="ACMSD"/>
</dbReference>
<protein>
    <recommendedName>
        <fullName evidence="4">Amidohydrolase-related domain-containing protein</fullName>
    </recommendedName>
</protein>
<name>E4ZM92_LEPMJ</name>
<comment type="similarity">
    <text evidence="3">Belongs to the metallo-dependent hydrolases superfamily.</text>
</comment>
<dbReference type="GO" id="GO:0016831">
    <property type="term" value="F:carboxy-lyase activity"/>
    <property type="evidence" value="ECO:0007669"/>
    <property type="project" value="UniProtKB-KW"/>
</dbReference>
<dbReference type="PANTHER" id="PTHR21240:SF30">
    <property type="entry name" value="AMIDOHYDROLASE-RELATED DOMAIN-CONTAINING PROTEIN-RELATED"/>
    <property type="match status" value="1"/>
</dbReference>
<dbReference type="OrthoDB" id="432010at2759"/>
<keyword evidence="2 3" id="KW-0456">Lyase</keyword>
<dbReference type="Pfam" id="PF04909">
    <property type="entry name" value="Amidohydro_2"/>
    <property type="match status" value="1"/>
</dbReference>
<dbReference type="SUPFAM" id="SSF51556">
    <property type="entry name" value="Metallo-dependent hydrolases"/>
    <property type="match status" value="1"/>
</dbReference>
<dbReference type="eggNOG" id="KOG4245">
    <property type="taxonomic scope" value="Eukaryota"/>
</dbReference>
<sequence length="555" mass="60483">MIAFEPWKELPLPVCSTRPSAWKMTTSLGYVYASAGNVGRPRSHGPIEHRICTPEGGTAAEGGNGLGEMDMVSIEACIPAIPPYTYIIHQVKTCITITLLKWIFASEAPLVNTVTLTSITLTSITLTSITLTSITLTSITLTSITLTSITLTSITLTSITLKSALCPLAHTPNRRLPKTYIPIPRIYLDNDMTTSTTPNLIATLESYLNPALTIDSSSATPADKTLPALHLLPSSTLSKLRNLGPARVKDMRLVLGQARQVISHVPISASPQVCARCNDALYAAVRLNGERFSGLAMLPGGRGEGREAAKELQRCVSKYGFVGGVVGLKRGDGGEGIVSDGGWEEVWGTAVKCRVPIALRELWPSSAEIPNYQRNLPDTAMAPILTHLHTCHSASPLPFLHIYLGGIFDRHPSLRLILCHPGALPSLLPCIEKLLSSIPEADKPKRSYLDVWQHNIYLSTADVQEMSSMRSLLELIPMDRVLYASNYPLEERGRTLMDELRESGFLTETEWERVAWENAEALFGLKKCVESKEGMKQKSLAIPGITVSYSTGITE</sequence>
<dbReference type="Gene3D" id="3.20.20.140">
    <property type="entry name" value="Metal-dependent hydrolases"/>
    <property type="match status" value="1"/>
</dbReference>
<organism evidence="6">
    <name type="scientific">Leptosphaeria maculans (strain JN3 / isolate v23.1.3 / race Av1-4-5-6-7-8)</name>
    <name type="common">Blackleg fungus</name>
    <name type="synonym">Phoma lingam</name>
    <dbReference type="NCBI Taxonomy" id="985895"/>
    <lineage>
        <taxon>Eukaryota</taxon>
        <taxon>Fungi</taxon>
        <taxon>Dikarya</taxon>
        <taxon>Ascomycota</taxon>
        <taxon>Pezizomycotina</taxon>
        <taxon>Dothideomycetes</taxon>
        <taxon>Pleosporomycetidae</taxon>
        <taxon>Pleosporales</taxon>
        <taxon>Pleosporineae</taxon>
        <taxon>Leptosphaeriaceae</taxon>
        <taxon>Plenodomus</taxon>
        <taxon>Plenodomus lingam/Leptosphaeria maculans species complex</taxon>
    </lineage>
</organism>
<dbReference type="GO" id="GO:0016787">
    <property type="term" value="F:hydrolase activity"/>
    <property type="evidence" value="ECO:0007669"/>
    <property type="project" value="InterPro"/>
</dbReference>
<dbReference type="PANTHER" id="PTHR21240">
    <property type="entry name" value="2-AMINO-3-CARBOXYLMUCONATE-6-SEMIALDEHYDE DECARBOXYLASE"/>
    <property type="match status" value="1"/>
</dbReference>
<dbReference type="STRING" id="985895.E4ZM92"/>
<feature type="domain" description="Amidohydrolase-related" evidence="4">
    <location>
        <begin position="237"/>
        <end position="525"/>
    </location>
</feature>
<dbReference type="GeneID" id="13287091"/>
<dbReference type="GO" id="GO:0005829">
    <property type="term" value="C:cytosol"/>
    <property type="evidence" value="ECO:0007669"/>
    <property type="project" value="TreeGrafter"/>
</dbReference>
<proteinExistence type="inferred from homology"/>
<evidence type="ECO:0000256" key="2">
    <source>
        <dbReference type="ARBA" id="ARBA00023239"/>
    </source>
</evidence>
<keyword evidence="1 3" id="KW-0210">Decarboxylase</keyword>
<evidence type="ECO:0000259" key="4">
    <source>
        <dbReference type="Pfam" id="PF04909"/>
    </source>
</evidence>
<evidence type="ECO:0000256" key="3">
    <source>
        <dbReference type="RuleBase" id="RU366045"/>
    </source>
</evidence>
<evidence type="ECO:0000256" key="1">
    <source>
        <dbReference type="ARBA" id="ARBA00022793"/>
    </source>
</evidence>
<dbReference type="InterPro" id="IPR032466">
    <property type="entry name" value="Metal_Hydrolase"/>
</dbReference>
<dbReference type="InParanoid" id="E4ZM92"/>
<accession>E4ZM92</accession>
<gene>
    <name evidence="5" type="ORF">LEMA_P051470.1</name>
</gene>
<dbReference type="HOGENOM" id="CLU_490956_0_0_1"/>
<dbReference type="VEuPathDB" id="FungiDB:LEMA_P051470.1"/>
<dbReference type="AlphaFoldDB" id="E4ZM92"/>
<reference evidence="6" key="1">
    <citation type="journal article" date="2011" name="Nat. Commun.">
        <title>Effector diversification within compartments of the Leptosphaeria maculans genome affected by Repeat-Induced Point mutations.</title>
        <authorList>
            <person name="Rouxel T."/>
            <person name="Grandaubert J."/>
            <person name="Hane J.K."/>
            <person name="Hoede C."/>
            <person name="van de Wouw A.P."/>
            <person name="Couloux A."/>
            <person name="Dominguez V."/>
            <person name="Anthouard V."/>
            <person name="Bally P."/>
            <person name="Bourras S."/>
            <person name="Cozijnsen A.J."/>
            <person name="Ciuffetti L.M."/>
            <person name="Degrave A."/>
            <person name="Dilmaghani A."/>
            <person name="Duret L."/>
            <person name="Fudal I."/>
            <person name="Goodwin S.B."/>
            <person name="Gout L."/>
            <person name="Glaser N."/>
            <person name="Linglin J."/>
            <person name="Kema G.H.J."/>
            <person name="Lapalu N."/>
            <person name="Lawrence C.B."/>
            <person name="May K."/>
            <person name="Meyer M."/>
            <person name="Ollivier B."/>
            <person name="Poulain J."/>
            <person name="Schoch C.L."/>
            <person name="Simon A."/>
            <person name="Spatafora J.W."/>
            <person name="Stachowiak A."/>
            <person name="Turgeon B.G."/>
            <person name="Tyler B.M."/>
            <person name="Vincent D."/>
            <person name="Weissenbach J."/>
            <person name="Amselem J."/>
            <person name="Quesneville H."/>
            <person name="Oliver R.P."/>
            <person name="Wincker P."/>
            <person name="Balesdent M.-H."/>
            <person name="Howlett B.J."/>
        </authorList>
    </citation>
    <scope>NUCLEOTIDE SEQUENCE [LARGE SCALE GENOMIC DNA]</scope>
    <source>
        <strain evidence="6">JN3 / isolate v23.1.3 / race Av1-4-5-6-7-8</strain>
    </source>
</reference>
<dbReference type="InterPro" id="IPR006680">
    <property type="entry name" value="Amidohydro-rel"/>
</dbReference>
<dbReference type="EMBL" id="FP929094">
    <property type="protein sequence ID" value="CBX92441.1"/>
    <property type="molecule type" value="Genomic_DNA"/>
</dbReference>
<keyword evidence="6" id="KW-1185">Reference proteome</keyword>
<evidence type="ECO:0000313" key="5">
    <source>
        <dbReference type="EMBL" id="CBX92441.1"/>
    </source>
</evidence>
<evidence type="ECO:0000313" key="6">
    <source>
        <dbReference type="Proteomes" id="UP000002668"/>
    </source>
</evidence>